<feature type="region of interest" description="Disordered" evidence="1">
    <location>
        <begin position="1"/>
        <end position="25"/>
    </location>
</feature>
<dbReference type="PANTHER" id="PTHR43377">
    <property type="entry name" value="BILIVERDIN REDUCTASE A"/>
    <property type="match status" value="1"/>
</dbReference>
<dbReference type="Proteomes" id="UP000007796">
    <property type="component" value="Unassembled WGS sequence"/>
</dbReference>
<dbReference type="eggNOG" id="ENOG502QQXH">
    <property type="taxonomic scope" value="Eukaryota"/>
</dbReference>
<dbReference type="Gene3D" id="3.40.50.720">
    <property type="entry name" value="NAD(P)-binding Rossmann-like Domain"/>
    <property type="match status" value="1"/>
</dbReference>
<dbReference type="SUPFAM" id="SSF55347">
    <property type="entry name" value="Glyceraldehyde-3-phosphate dehydrogenase-like, C-terminal domain"/>
    <property type="match status" value="1"/>
</dbReference>
<protein>
    <submittedName>
        <fullName evidence="3">Rossmann fold protein</fullName>
    </submittedName>
</protein>
<evidence type="ECO:0000256" key="1">
    <source>
        <dbReference type="SAM" id="MobiDB-lite"/>
    </source>
</evidence>
<dbReference type="EMBL" id="GL630006">
    <property type="protein sequence ID" value="EFW98649.1"/>
    <property type="molecule type" value="Genomic_DNA"/>
</dbReference>
<dbReference type="Pfam" id="PF01408">
    <property type="entry name" value="GFO_IDH_MocA"/>
    <property type="match status" value="1"/>
</dbReference>
<dbReference type="RefSeq" id="XP_014168132.1">
    <property type="nucleotide sequence ID" value="XM_014312657.1"/>
</dbReference>
<organism evidence="4">
    <name type="scientific">Grosmannia clavigera (strain kw1407 / UAMH 11150)</name>
    <name type="common">Blue stain fungus</name>
    <name type="synonym">Graphiocladiella clavigera</name>
    <dbReference type="NCBI Taxonomy" id="655863"/>
    <lineage>
        <taxon>Eukaryota</taxon>
        <taxon>Fungi</taxon>
        <taxon>Dikarya</taxon>
        <taxon>Ascomycota</taxon>
        <taxon>Pezizomycotina</taxon>
        <taxon>Sordariomycetes</taxon>
        <taxon>Sordariomycetidae</taxon>
        <taxon>Ophiostomatales</taxon>
        <taxon>Ophiostomataceae</taxon>
        <taxon>Leptographium</taxon>
    </lineage>
</organism>
<evidence type="ECO:0000259" key="2">
    <source>
        <dbReference type="Pfam" id="PF01408"/>
    </source>
</evidence>
<dbReference type="InterPro" id="IPR036291">
    <property type="entry name" value="NAD(P)-bd_dom_sf"/>
</dbReference>
<dbReference type="OrthoDB" id="2129491at2759"/>
<dbReference type="InterPro" id="IPR051450">
    <property type="entry name" value="Gfo/Idh/MocA_Oxidoreductases"/>
</dbReference>
<name>F0XUZ7_GROCL</name>
<dbReference type="InterPro" id="IPR000683">
    <property type="entry name" value="Gfo/Idh/MocA-like_OxRdtase_N"/>
</dbReference>
<dbReference type="SUPFAM" id="SSF51735">
    <property type="entry name" value="NAD(P)-binding Rossmann-fold domains"/>
    <property type="match status" value="1"/>
</dbReference>
<dbReference type="Gene3D" id="3.30.360.10">
    <property type="entry name" value="Dihydrodipicolinate Reductase, domain 2"/>
    <property type="match status" value="2"/>
</dbReference>
<evidence type="ECO:0000313" key="4">
    <source>
        <dbReference type="Proteomes" id="UP000007796"/>
    </source>
</evidence>
<dbReference type="STRING" id="655863.F0XUZ7"/>
<gene>
    <name evidence="3" type="ORF">CMQ_4501</name>
</gene>
<dbReference type="HOGENOM" id="CLU_023194_4_3_1"/>
<reference evidence="3 4" key="1">
    <citation type="journal article" date="2011" name="Proc. Natl. Acad. Sci. U.S.A.">
        <title>Genome and transcriptome analyses of the mountain pine beetle-fungal symbiont Grosmannia clavigera, a lodgepole pine pathogen.</title>
        <authorList>
            <person name="DiGuistini S."/>
            <person name="Wang Y."/>
            <person name="Liao N.Y."/>
            <person name="Taylor G."/>
            <person name="Tanguay P."/>
            <person name="Feau N."/>
            <person name="Henrissat B."/>
            <person name="Chan S.K."/>
            <person name="Hesse-Orce U."/>
            <person name="Alamouti S.M."/>
            <person name="Tsui C.K.M."/>
            <person name="Docking R.T."/>
            <person name="Levasseur A."/>
            <person name="Haridas S."/>
            <person name="Robertson G."/>
            <person name="Birol I."/>
            <person name="Holt R.A."/>
            <person name="Marra M.A."/>
            <person name="Hamelin R.C."/>
            <person name="Hirst M."/>
            <person name="Jones S.J.M."/>
            <person name="Bohlmann J."/>
            <person name="Breuil C."/>
        </authorList>
    </citation>
    <scope>NUCLEOTIDE SEQUENCE [LARGE SCALE GENOMIC DNA]</scope>
    <source>
        <strain evidence="4">kw1407 / UAMH 11150</strain>
    </source>
</reference>
<feature type="domain" description="Gfo/Idh/MocA-like oxidoreductase N-terminal" evidence="2">
    <location>
        <begin position="21"/>
        <end position="164"/>
    </location>
</feature>
<proteinExistence type="predicted"/>
<keyword evidence="4" id="KW-1185">Reference proteome</keyword>
<dbReference type="PANTHER" id="PTHR43377:SF12">
    <property type="entry name" value="BINDING ROSSMANN FOLD OXIDOREDUCTASE, PUTATIVE (AFU_ORTHOLOGUE AFUA_3G11840)-RELATED"/>
    <property type="match status" value="1"/>
</dbReference>
<dbReference type="AlphaFoldDB" id="F0XUZ7"/>
<dbReference type="GO" id="GO:0000166">
    <property type="term" value="F:nucleotide binding"/>
    <property type="evidence" value="ECO:0007669"/>
    <property type="project" value="InterPro"/>
</dbReference>
<evidence type="ECO:0000313" key="3">
    <source>
        <dbReference type="EMBL" id="EFW98649.1"/>
    </source>
</evidence>
<accession>F0XUZ7</accession>
<dbReference type="GeneID" id="25977720"/>
<dbReference type="InParanoid" id="F0XUZ7"/>
<sequence length="543" mass="59656">MSNSDAEPDGVGQQHSASPPRILIIGAGSRGQTYAEATAKSTNGVVVAVAEPDAYKRGQLGRRHIWGDGQPGEGQSFVGWQSFVAYERRRREGQNKDKRAEGEDQKDQKDQGVDAVFVCVLDEQHRAVVEALAALGGLHVMCEKPLATTLADCVAMYRALQQQGPAGGGDVQALFAIGHVLRYSPHNRLLRRLVREEKAIGSVLSVVHTEPIGWWHFTHSYVRGNWRREDTTAPSLLTKSCHDLDVLLWLLSAPLVGSHDTKAHRPATVSSSGALQMFRRSRKPAAAGTATNCLACAAEPDCLYSARRIYVDGQLRGLATGNHGWPVSIVVPDIEDIATRRGEAAARNTLLGRLADDYDRGRTPDSVVAARNWFGRCVFEADNDVCDEQVVVVTWDDEPDDDARNTKTAKTATFHMVAHTAKICERYTHLYGEHGEIYADQTAITVQDFRTGTTTVHRPQAETETEGHGGGDTGLTRAFVLAVDRVKNGGWPIDRAQREIIGCTLDEVLRSHALVFCAEAARRSRTVIDWDDWWKREVGVVVV</sequence>